<proteinExistence type="predicted"/>
<comment type="caution">
    <text evidence="1">The sequence shown here is derived from an EMBL/GenBank/DDBJ whole genome shotgun (WGS) entry which is preliminary data.</text>
</comment>
<evidence type="ECO:0000313" key="2">
    <source>
        <dbReference type="Proteomes" id="UP000828390"/>
    </source>
</evidence>
<dbReference type="EMBL" id="JAIWYP010000001">
    <property type="protein sequence ID" value="KAH3880220.1"/>
    <property type="molecule type" value="Genomic_DNA"/>
</dbReference>
<reference evidence="1" key="1">
    <citation type="journal article" date="2019" name="bioRxiv">
        <title>The Genome of the Zebra Mussel, Dreissena polymorpha: A Resource for Invasive Species Research.</title>
        <authorList>
            <person name="McCartney M.A."/>
            <person name="Auch B."/>
            <person name="Kono T."/>
            <person name="Mallez S."/>
            <person name="Zhang Y."/>
            <person name="Obille A."/>
            <person name="Becker A."/>
            <person name="Abrahante J.E."/>
            <person name="Garbe J."/>
            <person name="Badalamenti J.P."/>
            <person name="Herman A."/>
            <person name="Mangelson H."/>
            <person name="Liachko I."/>
            <person name="Sullivan S."/>
            <person name="Sone E.D."/>
            <person name="Koren S."/>
            <person name="Silverstein K.A.T."/>
            <person name="Beckman K.B."/>
            <person name="Gohl D.M."/>
        </authorList>
    </citation>
    <scope>NUCLEOTIDE SEQUENCE</scope>
    <source>
        <strain evidence="1">Duluth1</strain>
        <tissue evidence="1">Whole animal</tissue>
    </source>
</reference>
<keyword evidence="2" id="KW-1185">Reference proteome</keyword>
<evidence type="ECO:0000313" key="1">
    <source>
        <dbReference type="EMBL" id="KAH3880220.1"/>
    </source>
</evidence>
<dbReference type="Proteomes" id="UP000828390">
    <property type="component" value="Unassembled WGS sequence"/>
</dbReference>
<sequence length="93" mass="11057">MSQHFYLPEYLLMRLAKVSTNFDSQLLCVPDRYEIYVWCCAVWGSQDIRRNHRLSVIVTINQAHLRRERRLKQGSLIDRRVYQSLRLLTASCG</sequence>
<gene>
    <name evidence="1" type="ORF">DPMN_004130</name>
</gene>
<reference evidence="1" key="2">
    <citation type="submission" date="2020-11" db="EMBL/GenBank/DDBJ databases">
        <authorList>
            <person name="McCartney M.A."/>
            <person name="Auch B."/>
            <person name="Kono T."/>
            <person name="Mallez S."/>
            <person name="Becker A."/>
            <person name="Gohl D.M."/>
            <person name="Silverstein K.A.T."/>
            <person name="Koren S."/>
            <person name="Bechman K.B."/>
            <person name="Herman A."/>
            <person name="Abrahante J.E."/>
            <person name="Garbe J."/>
        </authorList>
    </citation>
    <scope>NUCLEOTIDE SEQUENCE</scope>
    <source>
        <strain evidence="1">Duluth1</strain>
        <tissue evidence="1">Whole animal</tissue>
    </source>
</reference>
<accession>A0A9D4MMY4</accession>
<organism evidence="1 2">
    <name type="scientific">Dreissena polymorpha</name>
    <name type="common">Zebra mussel</name>
    <name type="synonym">Mytilus polymorpha</name>
    <dbReference type="NCBI Taxonomy" id="45954"/>
    <lineage>
        <taxon>Eukaryota</taxon>
        <taxon>Metazoa</taxon>
        <taxon>Spiralia</taxon>
        <taxon>Lophotrochozoa</taxon>
        <taxon>Mollusca</taxon>
        <taxon>Bivalvia</taxon>
        <taxon>Autobranchia</taxon>
        <taxon>Heteroconchia</taxon>
        <taxon>Euheterodonta</taxon>
        <taxon>Imparidentia</taxon>
        <taxon>Neoheterodontei</taxon>
        <taxon>Myida</taxon>
        <taxon>Dreissenoidea</taxon>
        <taxon>Dreissenidae</taxon>
        <taxon>Dreissena</taxon>
    </lineage>
</organism>
<dbReference type="AlphaFoldDB" id="A0A9D4MMY4"/>
<protein>
    <submittedName>
        <fullName evidence="1">Uncharacterized protein</fullName>
    </submittedName>
</protein>
<name>A0A9D4MMY4_DREPO</name>